<reference evidence="10" key="1">
    <citation type="submission" date="2020-11" db="EMBL/GenBank/DDBJ databases">
        <authorList>
            <person name="Tran Van P."/>
        </authorList>
    </citation>
    <scope>NUCLEOTIDE SEQUENCE</scope>
</reference>
<accession>A0A7R9LRD4</accession>
<dbReference type="SMART" id="SM00829">
    <property type="entry name" value="PKS_ER"/>
    <property type="match status" value="1"/>
</dbReference>
<evidence type="ECO:0000259" key="9">
    <source>
        <dbReference type="SMART" id="SM00829"/>
    </source>
</evidence>
<dbReference type="InterPro" id="IPR036291">
    <property type="entry name" value="NAD(P)-bd_dom_sf"/>
</dbReference>
<dbReference type="EMBL" id="CAJPVJ010002165">
    <property type="protein sequence ID" value="CAG2165858.1"/>
    <property type="molecule type" value="Genomic_DNA"/>
</dbReference>
<dbReference type="InterPro" id="IPR013154">
    <property type="entry name" value="ADH-like_N"/>
</dbReference>
<evidence type="ECO:0000256" key="1">
    <source>
        <dbReference type="ARBA" id="ARBA00001947"/>
    </source>
</evidence>
<dbReference type="Gene3D" id="3.90.180.10">
    <property type="entry name" value="Medium-chain alcohol dehydrogenases, catalytic domain"/>
    <property type="match status" value="1"/>
</dbReference>
<dbReference type="GO" id="GO:0003939">
    <property type="term" value="F:L-iditol 2-dehydrogenase (NAD+) activity"/>
    <property type="evidence" value="ECO:0007669"/>
    <property type="project" value="TreeGrafter"/>
</dbReference>
<dbReference type="CDD" id="cd05285">
    <property type="entry name" value="sorbitol_DH"/>
    <property type="match status" value="1"/>
</dbReference>
<sequence length="357" mass="38515">MDKRDNLSVVIHKKEDLRVEQTELPTEPGPYEVQLASNTVGICGSDVHFWKDGCIDKWVINEPIVTGHESSATVIKVGPNVKNLKVGDRVSVEPGVGCMSCQVCKDGFYNLCPDVLFHAVPPTGGSLRRYYNHSSAFCHKLPDNMSYAEGALMEPLAVAVYACKRAGITEGSGQKVMVTGAGPVGLLTAMAAKALGAQDVCILDINENRLKFAQQMGIAKTLLINMKLDTEALATEVVDLLGGSPTITLECSGAESSLNLAIYVTQDGGNVVMVGLNHRKVTVFLSSAACREVNLLGIKRYRHSFPLAIYLVSSGKLDVKPLITHTYRIEEAVQAFETASSQTSGAIKVQIECFERP</sequence>
<evidence type="ECO:0000313" key="11">
    <source>
        <dbReference type="Proteomes" id="UP000728032"/>
    </source>
</evidence>
<dbReference type="GO" id="GO:0006062">
    <property type="term" value="P:sorbitol catabolic process"/>
    <property type="evidence" value="ECO:0007669"/>
    <property type="project" value="TreeGrafter"/>
</dbReference>
<dbReference type="InterPro" id="IPR020843">
    <property type="entry name" value="ER"/>
</dbReference>
<evidence type="ECO:0000256" key="8">
    <source>
        <dbReference type="ARBA" id="ARBA00032485"/>
    </source>
</evidence>
<comment type="cofactor">
    <cofactor evidence="1">
        <name>Zn(2+)</name>
        <dbReference type="ChEBI" id="CHEBI:29105"/>
    </cofactor>
</comment>
<evidence type="ECO:0000256" key="5">
    <source>
        <dbReference type="ARBA" id="ARBA00023002"/>
    </source>
</evidence>
<dbReference type="Gene3D" id="3.40.50.720">
    <property type="entry name" value="NAD(P)-binding Rossmann-like Domain"/>
    <property type="match status" value="1"/>
</dbReference>
<dbReference type="EMBL" id="OC916990">
    <property type="protein sequence ID" value="CAD7645803.1"/>
    <property type="molecule type" value="Genomic_DNA"/>
</dbReference>
<gene>
    <name evidence="10" type="ORF">ONB1V03_LOCUS5396</name>
</gene>
<evidence type="ECO:0000256" key="3">
    <source>
        <dbReference type="ARBA" id="ARBA00022723"/>
    </source>
</evidence>
<keyword evidence="11" id="KW-1185">Reference proteome</keyword>
<keyword evidence="3" id="KW-0479">Metal-binding</keyword>
<comment type="similarity">
    <text evidence="2">Belongs to the zinc-containing alcohol dehydrogenase family.</text>
</comment>
<organism evidence="10">
    <name type="scientific">Oppiella nova</name>
    <dbReference type="NCBI Taxonomy" id="334625"/>
    <lineage>
        <taxon>Eukaryota</taxon>
        <taxon>Metazoa</taxon>
        <taxon>Ecdysozoa</taxon>
        <taxon>Arthropoda</taxon>
        <taxon>Chelicerata</taxon>
        <taxon>Arachnida</taxon>
        <taxon>Acari</taxon>
        <taxon>Acariformes</taxon>
        <taxon>Sarcoptiformes</taxon>
        <taxon>Oribatida</taxon>
        <taxon>Brachypylina</taxon>
        <taxon>Oppioidea</taxon>
        <taxon>Oppiidae</taxon>
        <taxon>Oppiella</taxon>
    </lineage>
</organism>
<keyword evidence="4" id="KW-0862">Zinc</keyword>
<dbReference type="GO" id="GO:0046872">
    <property type="term" value="F:metal ion binding"/>
    <property type="evidence" value="ECO:0007669"/>
    <property type="project" value="UniProtKB-KW"/>
</dbReference>
<proteinExistence type="inferred from homology"/>
<evidence type="ECO:0000256" key="7">
    <source>
        <dbReference type="ARBA" id="ARBA00026132"/>
    </source>
</evidence>
<dbReference type="Pfam" id="PF08240">
    <property type="entry name" value="ADH_N"/>
    <property type="match status" value="1"/>
</dbReference>
<dbReference type="PANTHER" id="PTHR43161">
    <property type="entry name" value="SORBITOL DEHYDROGENASE"/>
    <property type="match status" value="1"/>
</dbReference>
<dbReference type="PANTHER" id="PTHR43161:SF9">
    <property type="entry name" value="SORBITOL DEHYDROGENASE"/>
    <property type="match status" value="1"/>
</dbReference>
<dbReference type="InterPro" id="IPR011032">
    <property type="entry name" value="GroES-like_sf"/>
</dbReference>
<dbReference type="SUPFAM" id="SSF51735">
    <property type="entry name" value="NAD(P)-binding Rossmann-fold domains"/>
    <property type="match status" value="1"/>
</dbReference>
<dbReference type="Proteomes" id="UP000728032">
    <property type="component" value="Unassembled WGS sequence"/>
</dbReference>
<feature type="domain" description="Enoyl reductase (ER)" evidence="9">
    <location>
        <begin position="15"/>
        <end position="347"/>
    </location>
</feature>
<dbReference type="Pfam" id="PF00107">
    <property type="entry name" value="ADH_zinc_N"/>
    <property type="match status" value="1"/>
</dbReference>
<dbReference type="InterPro" id="IPR045306">
    <property type="entry name" value="SDH-like"/>
</dbReference>
<protein>
    <recommendedName>
        <fullName evidence="7">Sorbitol dehydrogenase</fullName>
    </recommendedName>
    <alternativeName>
        <fullName evidence="8">Polyol dehydrogenase</fullName>
    </alternativeName>
</protein>
<dbReference type="SUPFAM" id="SSF50129">
    <property type="entry name" value="GroES-like"/>
    <property type="match status" value="1"/>
</dbReference>
<evidence type="ECO:0000256" key="6">
    <source>
        <dbReference type="ARBA" id="ARBA00023027"/>
    </source>
</evidence>
<dbReference type="AlphaFoldDB" id="A0A7R9LRD4"/>
<keyword evidence="6" id="KW-0520">NAD</keyword>
<evidence type="ECO:0000256" key="2">
    <source>
        <dbReference type="ARBA" id="ARBA00008072"/>
    </source>
</evidence>
<name>A0A7R9LRD4_9ACAR</name>
<dbReference type="InterPro" id="IPR013149">
    <property type="entry name" value="ADH-like_C"/>
</dbReference>
<dbReference type="FunFam" id="3.40.50.720:FF:000068">
    <property type="entry name" value="Sorbitol dehydrogenase"/>
    <property type="match status" value="1"/>
</dbReference>
<keyword evidence="5" id="KW-0560">Oxidoreductase</keyword>
<dbReference type="OrthoDB" id="1879366at2759"/>
<evidence type="ECO:0000313" key="10">
    <source>
        <dbReference type="EMBL" id="CAD7645803.1"/>
    </source>
</evidence>
<evidence type="ECO:0000256" key="4">
    <source>
        <dbReference type="ARBA" id="ARBA00022833"/>
    </source>
</evidence>